<keyword evidence="2 5" id="KW-0812">Transmembrane</keyword>
<evidence type="ECO:0000313" key="7">
    <source>
        <dbReference type="EMBL" id="WCE45933.1"/>
    </source>
</evidence>
<protein>
    <submittedName>
        <fullName evidence="7">MFS transporter</fullName>
    </submittedName>
</protein>
<feature type="transmembrane region" description="Helical" evidence="5">
    <location>
        <begin position="390"/>
        <end position="410"/>
    </location>
</feature>
<sequence length="454" mass="48716">MTQKPTAAEQIDTRPLTRNQKSLIGLTIAGNICEFFDLFLIGFVIALLMRTPGWDLTGLQAGIIAASSGVGTVLGSLVWGRMADHFGRRHAFMWCIVVMVAFTAATLTIQPGQWHLLSLYRVGVCVGVGGLNITSLPFVQEFVPARQRGLLAGLTSVFIPLGLFLGSLATKLFAEPFGWKGLIALGCTPIVILLWGYSVPESPRFLATRGKYDAARDAYAWAMQIPHKQVGTVEVPPAKEKTSYALIVRKYPRELVIIAAASFCFLLGCFTIQSWGQTLLGESFNFDTGTVVYMFMGVSAVDLAGRLLGAWMSDRIGRRRTLLIWGWLGGTGCLIAAFAAKAADSGMVSTHAAGLIFFGGILLAMTFGDGSFGFLNAFGAEQFPAAARSTGVGMTYGIGATAKIMGPYLVGWMIGSSKLTPQIVFIPFLLFGILLFVGGFLFTRARETAGVALD</sequence>
<feature type="transmembrane region" description="Helical" evidence="5">
    <location>
        <begin position="91"/>
        <end position="112"/>
    </location>
</feature>
<evidence type="ECO:0000259" key="6">
    <source>
        <dbReference type="PROSITE" id="PS50850"/>
    </source>
</evidence>
<feature type="transmembrane region" description="Helical" evidence="5">
    <location>
        <begin position="61"/>
        <end position="79"/>
    </location>
</feature>
<gene>
    <name evidence="7" type="ORF">PIG85_09860</name>
</gene>
<dbReference type="AlphaFoldDB" id="A0AB38XNP7"/>
<dbReference type="EMBL" id="CP116394">
    <property type="protein sequence ID" value="WCE45933.1"/>
    <property type="molecule type" value="Genomic_DNA"/>
</dbReference>
<feature type="transmembrane region" description="Helical" evidence="5">
    <location>
        <begin position="422"/>
        <end position="442"/>
    </location>
</feature>
<dbReference type="InterPro" id="IPR005828">
    <property type="entry name" value="MFS_sugar_transport-like"/>
</dbReference>
<dbReference type="Proteomes" id="UP001211044">
    <property type="component" value="Chromosome"/>
</dbReference>
<dbReference type="GO" id="GO:0005886">
    <property type="term" value="C:plasma membrane"/>
    <property type="evidence" value="ECO:0007669"/>
    <property type="project" value="UniProtKB-SubCell"/>
</dbReference>
<comment type="subcellular location">
    <subcellularLocation>
        <location evidence="1">Cell membrane</location>
        <topology evidence="1">Multi-pass membrane protein</topology>
    </subcellularLocation>
</comment>
<evidence type="ECO:0000256" key="5">
    <source>
        <dbReference type="SAM" id="Phobius"/>
    </source>
</evidence>
<dbReference type="InterPro" id="IPR005829">
    <property type="entry name" value="Sugar_transporter_CS"/>
</dbReference>
<keyword evidence="3 5" id="KW-1133">Transmembrane helix</keyword>
<dbReference type="PANTHER" id="PTHR23508:SF10">
    <property type="entry name" value="CARBOXYLIC ACID TRANSPORTER PROTEIN HOMOLOG"/>
    <property type="match status" value="1"/>
</dbReference>
<dbReference type="SUPFAM" id="SSF103473">
    <property type="entry name" value="MFS general substrate transporter"/>
    <property type="match status" value="1"/>
</dbReference>
<evidence type="ECO:0000256" key="4">
    <source>
        <dbReference type="ARBA" id="ARBA00023136"/>
    </source>
</evidence>
<evidence type="ECO:0000256" key="2">
    <source>
        <dbReference type="ARBA" id="ARBA00022692"/>
    </source>
</evidence>
<dbReference type="InterPro" id="IPR036259">
    <property type="entry name" value="MFS_trans_sf"/>
</dbReference>
<feature type="transmembrane region" description="Helical" evidence="5">
    <location>
        <begin position="352"/>
        <end position="378"/>
    </location>
</feature>
<dbReference type="CDD" id="cd17316">
    <property type="entry name" value="MFS_SV2_like"/>
    <property type="match status" value="1"/>
</dbReference>
<dbReference type="PANTHER" id="PTHR23508">
    <property type="entry name" value="CARBOXYLIC ACID TRANSPORTER PROTEIN HOMOLOG"/>
    <property type="match status" value="1"/>
</dbReference>
<feature type="domain" description="Major facilitator superfamily (MFS) profile" evidence="6">
    <location>
        <begin position="23"/>
        <end position="447"/>
    </location>
</feature>
<feature type="transmembrane region" description="Helical" evidence="5">
    <location>
        <begin position="321"/>
        <end position="340"/>
    </location>
</feature>
<feature type="transmembrane region" description="Helical" evidence="5">
    <location>
        <begin position="181"/>
        <end position="199"/>
    </location>
</feature>
<dbReference type="GO" id="GO:0046943">
    <property type="term" value="F:carboxylic acid transmembrane transporter activity"/>
    <property type="evidence" value="ECO:0007669"/>
    <property type="project" value="TreeGrafter"/>
</dbReference>
<dbReference type="RefSeq" id="WP_271694553.1">
    <property type="nucleotide sequence ID" value="NZ_CP116394.1"/>
</dbReference>
<feature type="transmembrane region" description="Helical" evidence="5">
    <location>
        <begin position="23"/>
        <end position="49"/>
    </location>
</feature>
<feature type="transmembrane region" description="Helical" evidence="5">
    <location>
        <begin position="291"/>
        <end position="309"/>
    </location>
</feature>
<dbReference type="PROSITE" id="PS50850">
    <property type="entry name" value="MFS"/>
    <property type="match status" value="1"/>
</dbReference>
<dbReference type="PROSITE" id="PS00216">
    <property type="entry name" value="SUGAR_TRANSPORT_1"/>
    <property type="match status" value="1"/>
</dbReference>
<proteinExistence type="predicted"/>
<evidence type="ECO:0000256" key="1">
    <source>
        <dbReference type="ARBA" id="ARBA00004651"/>
    </source>
</evidence>
<dbReference type="Gene3D" id="1.20.1250.20">
    <property type="entry name" value="MFS general substrate transporter like domains"/>
    <property type="match status" value="1"/>
</dbReference>
<organism evidence="7 8">
    <name type="scientific">Winkia neuii subsp. anitrata</name>
    <dbReference type="NCBI Taxonomy" id="29318"/>
    <lineage>
        <taxon>Bacteria</taxon>
        <taxon>Bacillati</taxon>
        <taxon>Actinomycetota</taxon>
        <taxon>Actinomycetes</taxon>
        <taxon>Actinomycetales</taxon>
        <taxon>Actinomycetaceae</taxon>
        <taxon>Winkia</taxon>
    </lineage>
</organism>
<evidence type="ECO:0000256" key="3">
    <source>
        <dbReference type="ARBA" id="ARBA00022989"/>
    </source>
</evidence>
<dbReference type="InterPro" id="IPR020846">
    <property type="entry name" value="MFS_dom"/>
</dbReference>
<keyword evidence="4 5" id="KW-0472">Membrane</keyword>
<evidence type="ECO:0000313" key="8">
    <source>
        <dbReference type="Proteomes" id="UP001211044"/>
    </source>
</evidence>
<feature type="transmembrane region" description="Helical" evidence="5">
    <location>
        <begin position="150"/>
        <end position="169"/>
    </location>
</feature>
<reference evidence="7" key="1">
    <citation type="submission" date="2023-01" db="EMBL/GenBank/DDBJ databases">
        <title>Comparative Genomic Analysis of the Clinically-Derived Winkia Strain NY0527 Provides Evidence into the Taxonomic Reassignment of Winkia neuii and Characterizes Their Virulence Traits.</title>
        <authorList>
            <person name="Cai X."/>
            <person name="Peng Y."/>
            <person name="Li M."/>
            <person name="Qiu Y."/>
            <person name="Wang Y."/>
            <person name="Xu L."/>
            <person name="Hou Q."/>
        </authorList>
    </citation>
    <scope>NUCLEOTIDE SEQUENCE</scope>
    <source>
        <strain evidence="7">NY0527</strain>
    </source>
</reference>
<name>A0AB38XNP7_9ACTO</name>
<dbReference type="KEGG" id="wne:PIG85_09860"/>
<accession>A0AB38XNP7</accession>
<feature type="transmembrane region" description="Helical" evidence="5">
    <location>
        <begin position="118"/>
        <end position="138"/>
    </location>
</feature>
<dbReference type="Pfam" id="PF00083">
    <property type="entry name" value="Sugar_tr"/>
    <property type="match status" value="1"/>
</dbReference>
<feature type="transmembrane region" description="Helical" evidence="5">
    <location>
        <begin position="255"/>
        <end position="276"/>
    </location>
</feature>